<accession>A0AAP4DIY0</accession>
<dbReference type="EMBL" id="JARKHX010000004">
    <property type="protein sequence ID" value="MDF4194834.1"/>
    <property type="molecule type" value="Genomic_DNA"/>
</dbReference>
<dbReference type="Proteomes" id="UP001222377">
    <property type="component" value="Unassembled WGS sequence"/>
</dbReference>
<proteinExistence type="predicted"/>
<evidence type="ECO:0000313" key="1">
    <source>
        <dbReference type="EMBL" id="MDF4194834.1"/>
    </source>
</evidence>
<comment type="caution">
    <text evidence="1">The sequence shown here is derived from an EMBL/GenBank/DDBJ whole genome shotgun (WGS) entry which is preliminary data.</text>
</comment>
<reference evidence="1" key="1">
    <citation type="submission" date="2023-02" db="EMBL/GenBank/DDBJ databases">
        <title>Draft Whole-Genome Sequences of Bacillus Strains of Potential Probiotic for Poultry.</title>
        <authorList>
            <person name="Ma L.M."/>
            <person name="Lopez-Guerra N."/>
            <person name="Zhang G."/>
        </authorList>
    </citation>
    <scope>NUCLEOTIDE SEQUENCE</scope>
    <source>
        <strain evidence="1">OSU1013-24</strain>
    </source>
</reference>
<name>A0AAP4DIY0_BACAM</name>
<gene>
    <name evidence="1" type="ORF">PV946_13830</name>
</gene>
<evidence type="ECO:0000313" key="2">
    <source>
        <dbReference type="Proteomes" id="UP001222377"/>
    </source>
</evidence>
<protein>
    <submittedName>
        <fullName evidence="1">Uncharacterized protein</fullName>
    </submittedName>
</protein>
<sequence>MTEKDYFIQGELCIPFFGRIKAKNEEEALLFAYQSIKKKLRNKTGKMGFLQKDHEKYEALFDVDIMCTEDAELTTSYAEEIDDSFENEDYKSSQLLSSK</sequence>
<dbReference type="RefSeq" id="WP_257730960.1">
    <property type="nucleotide sequence ID" value="NZ_JANKNW010000087.1"/>
</dbReference>
<dbReference type="AlphaFoldDB" id="A0AAP4DIY0"/>
<organism evidence="1 2">
    <name type="scientific">Bacillus amyloliquefaciens</name>
    <name type="common">Bacillus velezensis</name>
    <dbReference type="NCBI Taxonomy" id="1390"/>
    <lineage>
        <taxon>Bacteria</taxon>
        <taxon>Bacillati</taxon>
        <taxon>Bacillota</taxon>
        <taxon>Bacilli</taxon>
        <taxon>Bacillales</taxon>
        <taxon>Bacillaceae</taxon>
        <taxon>Bacillus</taxon>
        <taxon>Bacillus amyloliquefaciens group</taxon>
    </lineage>
</organism>